<keyword evidence="4" id="KW-0479">Metal-binding</keyword>
<proteinExistence type="inferred from homology"/>
<gene>
    <name evidence="5" type="ORF">BO85DRAFT_512254</name>
</gene>
<dbReference type="InterPro" id="IPR008949">
    <property type="entry name" value="Isoprenoid_synthase_dom_sf"/>
</dbReference>
<dbReference type="AlphaFoldDB" id="A0A8G1R504"/>
<dbReference type="EC" id="4.2.3.-" evidence="4"/>
<evidence type="ECO:0000256" key="3">
    <source>
        <dbReference type="ARBA" id="ARBA00022842"/>
    </source>
</evidence>
<dbReference type="SFLD" id="SFLDS00005">
    <property type="entry name" value="Isoprenoid_Synthase_Type_I"/>
    <property type="match status" value="1"/>
</dbReference>
<keyword evidence="6" id="KW-1185">Reference proteome</keyword>
<dbReference type="GO" id="GO:0010333">
    <property type="term" value="F:terpene synthase activity"/>
    <property type="evidence" value="ECO:0007669"/>
    <property type="project" value="InterPro"/>
</dbReference>
<evidence type="ECO:0000256" key="1">
    <source>
        <dbReference type="ARBA" id="ARBA00001946"/>
    </source>
</evidence>
<accession>A0A8G1R504</accession>
<dbReference type="PANTHER" id="PTHR35201:SF4">
    <property type="entry name" value="BETA-PINACENE SYNTHASE-RELATED"/>
    <property type="match status" value="1"/>
</dbReference>
<dbReference type="Proteomes" id="UP000249526">
    <property type="component" value="Unassembled WGS sequence"/>
</dbReference>
<dbReference type="GeneID" id="37168047"/>
<dbReference type="Pfam" id="PF19086">
    <property type="entry name" value="Terpene_syn_C_2"/>
    <property type="match status" value="1"/>
</dbReference>
<evidence type="ECO:0000256" key="4">
    <source>
        <dbReference type="RuleBase" id="RU366034"/>
    </source>
</evidence>
<comment type="similarity">
    <text evidence="2 4">Belongs to the terpene synthase family.</text>
</comment>
<evidence type="ECO:0000256" key="2">
    <source>
        <dbReference type="ARBA" id="ARBA00006333"/>
    </source>
</evidence>
<dbReference type="EMBL" id="KZ825059">
    <property type="protein sequence ID" value="RAH59388.1"/>
    <property type="molecule type" value="Genomic_DNA"/>
</dbReference>
<dbReference type="SFLD" id="SFLDG01020">
    <property type="entry name" value="Terpene_Cyclase_Like_2"/>
    <property type="match status" value="1"/>
</dbReference>
<name>A0A8G1R504_9EURO</name>
<keyword evidence="3 4" id="KW-0460">Magnesium</keyword>
<evidence type="ECO:0000313" key="6">
    <source>
        <dbReference type="Proteomes" id="UP000249526"/>
    </source>
</evidence>
<dbReference type="InterPro" id="IPR034686">
    <property type="entry name" value="Terpene_cyclase-like_2"/>
</dbReference>
<organism evidence="5 6">
    <name type="scientific">Aspergillus piperis CBS 112811</name>
    <dbReference type="NCBI Taxonomy" id="1448313"/>
    <lineage>
        <taxon>Eukaryota</taxon>
        <taxon>Fungi</taxon>
        <taxon>Dikarya</taxon>
        <taxon>Ascomycota</taxon>
        <taxon>Pezizomycotina</taxon>
        <taxon>Eurotiomycetes</taxon>
        <taxon>Eurotiomycetidae</taxon>
        <taxon>Eurotiales</taxon>
        <taxon>Aspergillaceae</taxon>
        <taxon>Aspergillus</taxon>
        <taxon>Aspergillus subgen. Circumdati</taxon>
    </lineage>
</organism>
<dbReference type="GO" id="GO:0008299">
    <property type="term" value="P:isoprenoid biosynthetic process"/>
    <property type="evidence" value="ECO:0007669"/>
    <property type="project" value="UniProtKB-ARBA"/>
</dbReference>
<evidence type="ECO:0000313" key="5">
    <source>
        <dbReference type="EMBL" id="RAH59388.1"/>
    </source>
</evidence>
<sequence length="368" mass="41855">MKKNPPTQDVILQRLHGHTCFIPDLRSLIRNEPGVKNSNHTLLALCVNDYIDRYGPLPEDYADAGDLLSLLPGDPAKARKVKASDFPLLACLWWPHTSFRKLRVLAFLVVWLIVWDDELDGASQLTAYNLNMGQQFRDETRQYIGSSLELNSEQSDHITDNIIICGFSPIADFIREEYDEEHRLTLAEEIMFVIDMSKVEQENRLGTDIPSIDQYLAYRLGTNLMGVICAATELSTHLRIPRSMTRSPLVKDIWHETNLIIAVTNDILSLKKEIHKGEVYSLIPILLNQAKSPQTAIDISIQILKDSFADLDRIEADIVARSDQMPLKFLIESCRHYCAGFIEWSLVTPRYMLSSLPIDQTGAMILIF</sequence>
<dbReference type="RefSeq" id="XP_025517310.1">
    <property type="nucleotide sequence ID" value="XM_025664645.1"/>
</dbReference>
<keyword evidence="4" id="KW-0456">Lyase</keyword>
<protein>
    <recommendedName>
        <fullName evidence="4">Terpene synthase</fullName>
        <ecNumber evidence="4">4.2.3.-</ecNumber>
    </recommendedName>
</protein>
<comment type="cofactor">
    <cofactor evidence="1 4">
        <name>Mg(2+)</name>
        <dbReference type="ChEBI" id="CHEBI:18420"/>
    </cofactor>
</comment>
<dbReference type="Gene3D" id="1.10.600.10">
    <property type="entry name" value="Farnesyl Diphosphate Synthase"/>
    <property type="match status" value="1"/>
</dbReference>
<dbReference type="SUPFAM" id="SSF48576">
    <property type="entry name" value="Terpenoid synthases"/>
    <property type="match status" value="1"/>
</dbReference>
<dbReference type="PANTHER" id="PTHR35201">
    <property type="entry name" value="TERPENE SYNTHASE"/>
    <property type="match status" value="1"/>
</dbReference>
<dbReference type="GO" id="GO:0046872">
    <property type="term" value="F:metal ion binding"/>
    <property type="evidence" value="ECO:0007669"/>
    <property type="project" value="UniProtKB-KW"/>
</dbReference>
<reference evidence="5 6" key="1">
    <citation type="submission" date="2018-02" db="EMBL/GenBank/DDBJ databases">
        <title>The genomes of Aspergillus section Nigri reveals drivers in fungal speciation.</title>
        <authorList>
            <consortium name="DOE Joint Genome Institute"/>
            <person name="Vesth T.C."/>
            <person name="Nybo J."/>
            <person name="Theobald S."/>
            <person name="Brandl J."/>
            <person name="Frisvad J.C."/>
            <person name="Nielsen K.F."/>
            <person name="Lyhne E.K."/>
            <person name="Kogle M.E."/>
            <person name="Kuo A."/>
            <person name="Riley R."/>
            <person name="Clum A."/>
            <person name="Nolan M."/>
            <person name="Lipzen A."/>
            <person name="Salamov A."/>
            <person name="Henrissat B."/>
            <person name="Wiebenga A."/>
            <person name="De vries R.P."/>
            <person name="Grigoriev I.V."/>
            <person name="Mortensen U.H."/>
            <person name="Andersen M.R."/>
            <person name="Baker S.E."/>
        </authorList>
    </citation>
    <scope>NUCLEOTIDE SEQUENCE [LARGE SCALE GENOMIC DNA]</scope>
    <source>
        <strain evidence="5 6">CBS 112811</strain>
    </source>
</reference>